<dbReference type="Pfam" id="PF09261">
    <property type="entry name" value="Alpha-mann_mid"/>
    <property type="match status" value="1"/>
</dbReference>
<dbReference type="CDD" id="cd10789">
    <property type="entry name" value="GH38N_AMII_ER_cytosolic"/>
    <property type="match status" value="1"/>
</dbReference>
<evidence type="ECO:0000259" key="5">
    <source>
        <dbReference type="SMART" id="SM00872"/>
    </source>
</evidence>
<dbReference type="Gene3D" id="2.70.98.30">
    <property type="entry name" value="Golgi alpha-mannosidase II, domain 4"/>
    <property type="match status" value="1"/>
</dbReference>
<comment type="similarity">
    <text evidence="1">Belongs to the glycosyl hydrolase 38 family.</text>
</comment>
<dbReference type="PANTHER" id="PTHR46017:SF1">
    <property type="entry name" value="ALPHA-MANNOSIDASE 2C1"/>
    <property type="match status" value="1"/>
</dbReference>
<keyword evidence="2" id="KW-0479">Metal-binding</keyword>
<name>A0A0R2FA30_9LACO</name>
<dbReference type="Gene3D" id="3.20.110.10">
    <property type="entry name" value="Glycoside hydrolase 38, N terminal domain"/>
    <property type="match status" value="1"/>
</dbReference>
<dbReference type="Pfam" id="PF17677">
    <property type="entry name" value="Glyco_hydro38C2"/>
    <property type="match status" value="1"/>
</dbReference>
<dbReference type="GO" id="GO:0006013">
    <property type="term" value="P:mannose metabolic process"/>
    <property type="evidence" value="ECO:0007669"/>
    <property type="project" value="InterPro"/>
</dbReference>
<dbReference type="InterPro" id="IPR000602">
    <property type="entry name" value="Glyco_hydro_38_N"/>
</dbReference>
<feature type="domain" description="Glycoside hydrolase family 38 central" evidence="5">
    <location>
        <begin position="524"/>
        <end position="602"/>
    </location>
</feature>
<dbReference type="SMART" id="SM00872">
    <property type="entry name" value="Alpha-mann_mid"/>
    <property type="match status" value="1"/>
</dbReference>
<dbReference type="Gene3D" id="2.60.40.2220">
    <property type="match status" value="1"/>
</dbReference>
<protein>
    <recommendedName>
        <fullName evidence="5">Glycoside hydrolase family 38 central domain-containing protein</fullName>
    </recommendedName>
</protein>
<keyword evidence="3" id="KW-0378">Hydrolase</keyword>
<proteinExistence type="inferred from homology"/>
<evidence type="ECO:0000256" key="1">
    <source>
        <dbReference type="ARBA" id="ARBA00009792"/>
    </source>
</evidence>
<dbReference type="SUPFAM" id="SSF88688">
    <property type="entry name" value="Families 57/38 glycoside transferase middle domain"/>
    <property type="match status" value="1"/>
</dbReference>
<dbReference type="Pfam" id="PF01074">
    <property type="entry name" value="Glyco_hydro_38N"/>
    <property type="match status" value="1"/>
</dbReference>
<accession>A0A0R2FA30</accession>
<dbReference type="SUPFAM" id="SSF74650">
    <property type="entry name" value="Galactose mutarotase-like"/>
    <property type="match status" value="1"/>
</dbReference>
<evidence type="ECO:0000313" key="6">
    <source>
        <dbReference type="EMBL" id="KRN23285.1"/>
    </source>
</evidence>
<evidence type="ECO:0000256" key="4">
    <source>
        <dbReference type="ARBA" id="ARBA00023295"/>
    </source>
</evidence>
<dbReference type="InterPro" id="IPR011682">
    <property type="entry name" value="Glyco_hydro_38_C"/>
</dbReference>
<dbReference type="InterPro" id="IPR011330">
    <property type="entry name" value="Glyco_hydro/deAcase_b/a-brl"/>
</dbReference>
<dbReference type="PATRIC" id="fig|1423730.4.peg.1557"/>
<sequence length="1034" mass="117372">MTEEFNQRKANQQVRLLHQAIYAGFTDIEGMSIWHETRADHRDVPPADADWQPVKIGDKWSGRDDYYWLRFKVQVHASEASQTVLRLDLGRTGEGNNSGFESLLFLNGKARQAVDSNHEEVFLGPEYDGQTVDIQIMMWTGLEGGGPKKSQHYVFTTAQRGPERRTVRKAYRYLSNIVNLIPELSEDNPLRYSYIRLVKHAFKGFFWATATPAETEKNAEHALALIDDFIAKHQNQKLDFAVDAIGQTHIDVAWLWRYRHTREKARRSFATALRLMDRYPDFKFFYSTPQVHKFVEEDDPEMFKQIQARAAEGRWEPDGGTWLEPDTNLPSGEALVRQFLYGTRYFEEKFHHKQTVMWLPDVFGYSYALPQIMRGFGIQRFVTIKISWNDTNRMPHDLFMWTGLDGSRVLTQFLTTVERTEDYSQSKVWNYTYNGEISPHVVMGSYHEYKDKDKSNVLLMPYGFGDGGGGPTKEMIENLHVIDKLPGLPHAKNKTVADFFSDLEQSVKDNEETYPEWNGELYLEFHRGTYTSQAKTKRNNRKLELALRRAEILATTALVEKGTPYPKKAFDRAWEILLRNQFHDVLPGSAIGEAYEDVDKLYAEAFDLVAKIIADRTTETTGIELSNPLLGATTQAFVPEKRQGEFKTADGTAVEAKRQGAGYLLPDVTVPAFGTTALTFTPTGEAPAAMQSNANQIETPHYLVKWNAAGQLTSVFDKDNDREAIKTGGLGNVLTVYEDRPTSFSNWNIDADYPEKSRVLSAESITTYQEDAGYRVVFKYQFDQSTVTQTLILANESRRLDFKTTADWHQHELLLRTSFDLNVLTDQATYDIQFGNIQRSVARNTSWEQAKFEVVGHQWADMSQRNFGVALLNDCKYGYAATDRGLSLSLIKCGVYPDTDADQGLHEFTYSLLPHRGDFIEGQVAEEAAKLNDPVVVRQHAASGLKPLFTFANADAVQVDAIKASEDGNAVILRVHNNTPGDTRFTVKPTFDFASAEQVQLDESPVAALTAGEDETFSLILKPFEIKTVAFKRN</sequence>
<dbReference type="Pfam" id="PF07748">
    <property type="entry name" value="Glyco_hydro_38C"/>
    <property type="match status" value="1"/>
</dbReference>
<gene>
    <name evidence="6" type="ORF">FC75_GL001485</name>
</gene>
<dbReference type="Proteomes" id="UP000050865">
    <property type="component" value="Unassembled WGS sequence"/>
</dbReference>
<dbReference type="FunFam" id="3.20.110.10:FF:000002">
    <property type="entry name" value="alpha-mannosidase 2C1 isoform X1"/>
    <property type="match status" value="1"/>
</dbReference>
<evidence type="ECO:0000313" key="7">
    <source>
        <dbReference type="Proteomes" id="UP000050865"/>
    </source>
</evidence>
<dbReference type="InterPro" id="IPR037094">
    <property type="entry name" value="Glyco_hydro_38_cen_sf"/>
</dbReference>
<dbReference type="PANTHER" id="PTHR46017">
    <property type="entry name" value="ALPHA-MANNOSIDASE 2C1"/>
    <property type="match status" value="1"/>
</dbReference>
<dbReference type="InterPro" id="IPR027291">
    <property type="entry name" value="Glyco_hydro_38_N_sf"/>
</dbReference>
<comment type="caution">
    <text evidence="6">The sequence shown here is derived from an EMBL/GenBank/DDBJ whole genome shotgun (WGS) entry which is preliminary data.</text>
</comment>
<dbReference type="InterPro" id="IPR028995">
    <property type="entry name" value="Glyco_hydro_57/38_cen_sf"/>
</dbReference>
<keyword evidence="7" id="KW-1185">Reference proteome</keyword>
<organism evidence="6 7">
    <name type="scientific">Lacticaseibacillus camelliae DSM 22697 = JCM 13995</name>
    <dbReference type="NCBI Taxonomy" id="1423730"/>
    <lineage>
        <taxon>Bacteria</taxon>
        <taxon>Bacillati</taxon>
        <taxon>Bacillota</taxon>
        <taxon>Bacilli</taxon>
        <taxon>Lactobacillales</taxon>
        <taxon>Lactobacillaceae</taxon>
        <taxon>Lacticaseibacillus</taxon>
    </lineage>
</organism>
<dbReference type="InterPro" id="IPR015341">
    <property type="entry name" value="Glyco_hydro_38_cen"/>
</dbReference>
<dbReference type="GO" id="GO:0004559">
    <property type="term" value="F:alpha-mannosidase activity"/>
    <property type="evidence" value="ECO:0007669"/>
    <property type="project" value="InterPro"/>
</dbReference>
<dbReference type="FunFam" id="2.70.98.30:FF:000010">
    <property type="entry name" value="Cytosolic alpha-mannosidase"/>
    <property type="match status" value="1"/>
</dbReference>
<dbReference type="GO" id="GO:0009313">
    <property type="term" value="P:oligosaccharide catabolic process"/>
    <property type="evidence" value="ECO:0007669"/>
    <property type="project" value="TreeGrafter"/>
</dbReference>
<dbReference type="GO" id="GO:0046872">
    <property type="term" value="F:metal ion binding"/>
    <property type="evidence" value="ECO:0007669"/>
    <property type="project" value="UniProtKB-KW"/>
</dbReference>
<dbReference type="InterPro" id="IPR041147">
    <property type="entry name" value="GH38_C"/>
</dbReference>
<dbReference type="EMBL" id="AYZJ01000028">
    <property type="protein sequence ID" value="KRN23285.1"/>
    <property type="molecule type" value="Genomic_DNA"/>
</dbReference>
<evidence type="ECO:0000256" key="3">
    <source>
        <dbReference type="ARBA" id="ARBA00022801"/>
    </source>
</evidence>
<dbReference type="Gene3D" id="1.20.1270.50">
    <property type="entry name" value="Glycoside hydrolase family 38, central domain"/>
    <property type="match status" value="1"/>
</dbReference>
<reference evidence="6 7" key="1">
    <citation type="journal article" date="2015" name="Genome Announc.">
        <title>Expanding the biotechnology potential of lactobacilli through comparative genomics of 213 strains and associated genera.</title>
        <authorList>
            <person name="Sun Z."/>
            <person name="Harris H.M."/>
            <person name="McCann A."/>
            <person name="Guo C."/>
            <person name="Argimon S."/>
            <person name="Zhang W."/>
            <person name="Yang X."/>
            <person name="Jeffery I.B."/>
            <person name="Cooney J.C."/>
            <person name="Kagawa T.F."/>
            <person name="Liu W."/>
            <person name="Song Y."/>
            <person name="Salvetti E."/>
            <person name="Wrobel A."/>
            <person name="Rasinkangas P."/>
            <person name="Parkhill J."/>
            <person name="Rea M.C."/>
            <person name="O'Sullivan O."/>
            <person name="Ritari J."/>
            <person name="Douillard F.P."/>
            <person name="Paul Ross R."/>
            <person name="Yang R."/>
            <person name="Briner A.E."/>
            <person name="Felis G.E."/>
            <person name="de Vos W.M."/>
            <person name="Barrangou R."/>
            <person name="Klaenhammer T.R."/>
            <person name="Caufield P.W."/>
            <person name="Cui Y."/>
            <person name="Zhang H."/>
            <person name="O'Toole P.W."/>
        </authorList>
    </citation>
    <scope>NUCLEOTIDE SEQUENCE [LARGE SCALE GENOMIC DNA]</scope>
    <source>
        <strain evidence="6 7">DSM 22697</strain>
    </source>
</reference>
<dbReference type="SUPFAM" id="SSF88713">
    <property type="entry name" value="Glycoside hydrolase/deacetylase"/>
    <property type="match status" value="1"/>
</dbReference>
<evidence type="ECO:0000256" key="2">
    <source>
        <dbReference type="ARBA" id="ARBA00022723"/>
    </source>
</evidence>
<dbReference type="InterPro" id="IPR011013">
    <property type="entry name" value="Gal_mutarotase_sf_dom"/>
</dbReference>
<dbReference type="FunFam" id="1.20.1270.50:FF:000004">
    <property type="entry name" value="alpha-mannosidase 2C1 isoform X1"/>
    <property type="match status" value="1"/>
</dbReference>
<dbReference type="AlphaFoldDB" id="A0A0R2FA30"/>
<dbReference type="RefSeq" id="WP_056989353.1">
    <property type="nucleotide sequence ID" value="NZ_AYZJ01000028.1"/>
</dbReference>
<dbReference type="GO" id="GO:0030246">
    <property type="term" value="F:carbohydrate binding"/>
    <property type="evidence" value="ECO:0007669"/>
    <property type="project" value="InterPro"/>
</dbReference>
<keyword evidence="4" id="KW-0326">Glycosidase</keyword>
<dbReference type="STRING" id="1423730.FC75_GL001485"/>